<dbReference type="RefSeq" id="WP_010890538.1">
    <property type="nucleotide sequence ID" value="NC_010366.1"/>
</dbReference>
<feature type="transmembrane region" description="Helical" evidence="1">
    <location>
        <begin position="16"/>
        <end position="35"/>
    </location>
</feature>
<geneLocation type="plasmid" evidence="2 3">
    <name>PHS1</name>
</geneLocation>
<keyword evidence="2" id="KW-0614">Plasmid</keyword>
<accession>B0R8J6</accession>
<keyword evidence="1" id="KW-1133">Transmembrane helix</keyword>
<proteinExistence type="predicted"/>
<dbReference type="AlphaFoldDB" id="B0R8J6"/>
<keyword evidence="1" id="KW-0472">Membrane</keyword>
<feature type="transmembrane region" description="Helical" evidence="1">
    <location>
        <begin position="82"/>
        <end position="103"/>
    </location>
</feature>
<feature type="transmembrane region" description="Helical" evidence="1">
    <location>
        <begin position="109"/>
        <end position="127"/>
    </location>
</feature>
<sequence>MSELPENIQRQKRNGYLMLVGAVFTFGVTAATVQYYELSPISYLGGLVPAGILVFFGYRAVSAGRERKALGDERTQQLYGKVGINSFWILMSVIMVDMAFSIFPEDSATSIYVWIGLACYGLYFVYYRYVE</sequence>
<evidence type="ECO:0000313" key="3">
    <source>
        <dbReference type="Proteomes" id="UP000001321"/>
    </source>
</evidence>
<name>B0R8J6_HALS3</name>
<dbReference type="EnsemblBacteria" id="CAP15020">
    <property type="protein sequence ID" value="CAP15020"/>
    <property type="gene ID" value="OE_7008F"/>
</dbReference>
<dbReference type="HOGENOM" id="CLU_1922737_0_0_2"/>
<dbReference type="GeneID" id="5954481"/>
<feature type="transmembrane region" description="Helical" evidence="1">
    <location>
        <begin position="41"/>
        <end position="61"/>
    </location>
</feature>
<organism evidence="2 3">
    <name type="scientific">Halobacterium salinarum (strain ATCC 29341 / DSM 671 / R1)</name>
    <dbReference type="NCBI Taxonomy" id="478009"/>
    <lineage>
        <taxon>Archaea</taxon>
        <taxon>Methanobacteriati</taxon>
        <taxon>Methanobacteriota</taxon>
        <taxon>Stenosarchaea group</taxon>
        <taxon>Halobacteria</taxon>
        <taxon>Halobacteriales</taxon>
        <taxon>Halobacteriaceae</taxon>
        <taxon>Halobacterium</taxon>
        <taxon>Halobacterium salinarum NRC-34001</taxon>
    </lineage>
</organism>
<reference evidence="2 3" key="1">
    <citation type="journal article" date="2008" name="Genomics">
        <title>Evolution in the laboratory: the genome of Halobacterium salinarum strain R1 compared to that of strain NRC-1.</title>
        <authorList>
            <person name="Pfeiffer F."/>
            <person name="Schuster S.C."/>
            <person name="Broicher A."/>
            <person name="Falb M."/>
            <person name="Palm P."/>
            <person name="Rodewald K."/>
            <person name="Ruepp A."/>
            <person name="Soppa J."/>
            <person name="Tittor J."/>
            <person name="Oesterhelt D."/>
        </authorList>
    </citation>
    <scope>NUCLEOTIDE SEQUENCE [LARGE SCALE GENOMIC DNA]</scope>
    <source>
        <strain evidence="3">ATCC 29341 / DSM 671 / R1</strain>
        <plasmid evidence="3">Plasmid PHS1</plasmid>
    </source>
</reference>
<dbReference type="Proteomes" id="UP000001321">
    <property type="component" value="Plasmid PHS1"/>
</dbReference>
<dbReference type="KEGG" id="hsl:OE_7008F"/>
<evidence type="ECO:0000256" key="1">
    <source>
        <dbReference type="SAM" id="Phobius"/>
    </source>
</evidence>
<dbReference type="EMBL" id="AM774416">
    <property type="protein sequence ID" value="CAP15020.1"/>
    <property type="molecule type" value="Genomic_DNA"/>
</dbReference>
<keyword evidence="1" id="KW-0812">Transmembrane</keyword>
<evidence type="ECO:0008006" key="4">
    <source>
        <dbReference type="Google" id="ProtNLM"/>
    </source>
</evidence>
<gene>
    <name evidence="2" type="ordered locus">OE_7008F</name>
</gene>
<protein>
    <recommendedName>
        <fullName evidence="4">DUF2178 family protein</fullName>
    </recommendedName>
</protein>
<evidence type="ECO:0000313" key="2">
    <source>
        <dbReference type="EMBL" id="CAP15020.1"/>
    </source>
</evidence>